<comment type="caution">
    <text evidence="2">The sequence shown here is derived from an EMBL/GenBank/DDBJ whole genome shotgun (WGS) entry which is preliminary data.</text>
</comment>
<dbReference type="RefSeq" id="WP_394469991.1">
    <property type="nucleotide sequence ID" value="NZ_JBIGHY010000002.1"/>
</dbReference>
<keyword evidence="3" id="KW-1185">Reference proteome</keyword>
<evidence type="ECO:0000256" key="1">
    <source>
        <dbReference type="SAM" id="MobiDB-lite"/>
    </source>
</evidence>
<gene>
    <name evidence="2" type="ORF">ACG02S_08430</name>
</gene>
<reference evidence="2 3" key="1">
    <citation type="submission" date="2024-09" db="EMBL/GenBank/DDBJ databases">
        <title>Novel species of the genus Pelomonas and Roseateles isolated from streams.</title>
        <authorList>
            <person name="Lu H."/>
        </authorList>
    </citation>
    <scope>NUCLEOTIDE SEQUENCE [LARGE SCALE GENOMIC DNA]</scope>
    <source>
        <strain evidence="2 3">DC23W</strain>
    </source>
</reference>
<evidence type="ECO:0008006" key="4">
    <source>
        <dbReference type="Google" id="ProtNLM"/>
    </source>
</evidence>
<name>A0ABW7EKL3_9BURK</name>
<accession>A0ABW7EKL3</accession>
<evidence type="ECO:0000313" key="3">
    <source>
        <dbReference type="Proteomes" id="UP001606300"/>
    </source>
</evidence>
<dbReference type="Gene3D" id="1.25.10.10">
    <property type="entry name" value="Leucine-rich Repeat Variant"/>
    <property type="match status" value="1"/>
</dbReference>
<protein>
    <recommendedName>
        <fullName evidence="4">HEAT repeat</fullName>
    </recommendedName>
</protein>
<dbReference type="InterPro" id="IPR016024">
    <property type="entry name" value="ARM-type_fold"/>
</dbReference>
<dbReference type="SUPFAM" id="SSF48371">
    <property type="entry name" value="ARM repeat"/>
    <property type="match status" value="1"/>
</dbReference>
<dbReference type="EMBL" id="JBIGHY010000002">
    <property type="protein sequence ID" value="MFG6413920.1"/>
    <property type="molecule type" value="Genomic_DNA"/>
</dbReference>
<dbReference type="Proteomes" id="UP001606300">
    <property type="component" value="Unassembled WGS sequence"/>
</dbReference>
<dbReference type="InterPro" id="IPR011989">
    <property type="entry name" value="ARM-like"/>
</dbReference>
<sequence length="322" mass="33408">MKLWIGFAGGLAVGVVGTVLAVSALSTSVPSEAHPPAQGPAFARPGVPHATAPSAPVSPLALMAGQRQSQAEPLRRADASALQVDAVLGRLAADPEAAFDDRALQDLSCSMRRDPQAAAQVRARLLGSSSATERFALMRLLAQDDSPETAALVRGLIGAADHDTKRLGYDLLRSVEGASQRPELTQALLAALQQETEPAYLSELIGSLSRRSLDDMGRSVAAQRLQSILAGSHAEARASALLALPQLVDAPTAAVAVRQHLQDPDATVRLAALQAALAMNASTLDADVVSMARRLSLSASEPEAVRSVAQVLLARAALPRGS</sequence>
<evidence type="ECO:0000313" key="2">
    <source>
        <dbReference type="EMBL" id="MFG6413920.1"/>
    </source>
</evidence>
<organism evidence="2 3">
    <name type="scientific">Pelomonas dachongensis</name>
    <dbReference type="NCBI Taxonomy" id="3299029"/>
    <lineage>
        <taxon>Bacteria</taxon>
        <taxon>Pseudomonadati</taxon>
        <taxon>Pseudomonadota</taxon>
        <taxon>Betaproteobacteria</taxon>
        <taxon>Burkholderiales</taxon>
        <taxon>Sphaerotilaceae</taxon>
        <taxon>Roseateles</taxon>
    </lineage>
</organism>
<feature type="region of interest" description="Disordered" evidence="1">
    <location>
        <begin position="29"/>
        <end position="55"/>
    </location>
</feature>
<proteinExistence type="predicted"/>